<dbReference type="EMBL" id="ANJA01003792">
    <property type="protein sequence ID" value="ETO61399.1"/>
    <property type="molecule type" value="Genomic_DNA"/>
</dbReference>
<sequence length="133" mass="15146">MWRVESVRREIEEREVDKHASKCKVDSVKSAKNVENTNTVESVGSTENAEGVDTMASSEKYFDEYKLRERANQHIETSPMKYMQVFVVSTKNSAVRTVVHKNALSTGQRNRKARYCRGLARFTPTVINVDDGT</sequence>
<evidence type="ECO:0000313" key="2">
    <source>
        <dbReference type="Proteomes" id="UP000028582"/>
    </source>
</evidence>
<reference evidence="1 2" key="1">
    <citation type="submission" date="2013-11" db="EMBL/GenBank/DDBJ databases">
        <title>The Genome Sequence of Phytophthora parasitica P1976.</title>
        <authorList>
            <consortium name="The Broad Institute Genomics Platform"/>
            <person name="Russ C."/>
            <person name="Tyler B."/>
            <person name="Panabieres F."/>
            <person name="Shan W."/>
            <person name="Tripathy S."/>
            <person name="Grunwald N."/>
            <person name="Machado M."/>
            <person name="Johnson C.S."/>
            <person name="Walker B."/>
            <person name="Young S."/>
            <person name="Zeng Q."/>
            <person name="Gargeya S."/>
            <person name="Fitzgerald M."/>
            <person name="Haas B."/>
            <person name="Abouelleil A."/>
            <person name="Allen A.W."/>
            <person name="Alvarado L."/>
            <person name="Arachchi H.M."/>
            <person name="Berlin A.M."/>
            <person name="Chapman S.B."/>
            <person name="Gainer-Dewar J."/>
            <person name="Goldberg J."/>
            <person name="Griggs A."/>
            <person name="Gujja S."/>
            <person name="Hansen M."/>
            <person name="Howarth C."/>
            <person name="Imamovic A."/>
            <person name="Ireland A."/>
            <person name="Larimer J."/>
            <person name="McCowan C."/>
            <person name="Murphy C."/>
            <person name="Pearson M."/>
            <person name="Poon T.W."/>
            <person name="Priest M."/>
            <person name="Roberts A."/>
            <person name="Saif S."/>
            <person name="Shea T."/>
            <person name="Sisk P."/>
            <person name="Sykes S."/>
            <person name="Wortman J."/>
            <person name="Nusbaum C."/>
            <person name="Birren B."/>
        </authorList>
    </citation>
    <scope>NUCLEOTIDE SEQUENCE [LARGE SCALE GENOMIC DNA]</scope>
    <source>
        <strain evidence="1 2">P1976</strain>
    </source>
</reference>
<accession>A0A080Z438</accession>
<protein>
    <submittedName>
        <fullName evidence="1">Uncharacterized protein</fullName>
    </submittedName>
</protein>
<organism evidence="1 2">
    <name type="scientific">Phytophthora nicotianae P1976</name>
    <dbReference type="NCBI Taxonomy" id="1317066"/>
    <lineage>
        <taxon>Eukaryota</taxon>
        <taxon>Sar</taxon>
        <taxon>Stramenopiles</taxon>
        <taxon>Oomycota</taxon>
        <taxon>Peronosporomycetes</taxon>
        <taxon>Peronosporales</taxon>
        <taxon>Peronosporaceae</taxon>
        <taxon>Phytophthora</taxon>
    </lineage>
</organism>
<proteinExistence type="predicted"/>
<dbReference type="Proteomes" id="UP000028582">
    <property type="component" value="Unassembled WGS sequence"/>
</dbReference>
<dbReference type="AlphaFoldDB" id="A0A080Z438"/>
<comment type="caution">
    <text evidence="1">The sequence shown here is derived from an EMBL/GenBank/DDBJ whole genome shotgun (WGS) entry which is preliminary data.</text>
</comment>
<evidence type="ECO:0000313" key="1">
    <source>
        <dbReference type="EMBL" id="ETO61399.1"/>
    </source>
</evidence>
<name>A0A080Z438_PHYNI</name>
<gene>
    <name evidence="1" type="ORF">F444_20586</name>
</gene>